<evidence type="ECO:0000256" key="12">
    <source>
        <dbReference type="ARBA" id="ARBA00023136"/>
    </source>
</evidence>
<dbReference type="GO" id="GO:0008360">
    <property type="term" value="P:regulation of cell shape"/>
    <property type="evidence" value="ECO:0007669"/>
    <property type="project" value="UniProtKB-KW"/>
</dbReference>
<feature type="region of interest" description="Disordered" evidence="19">
    <location>
        <begin position="1"/>
        <end position="22"/>
    </location>
</feature>
<dbReference type="Gene3D" id="3.40.710.10">
    <property type="entry name" value="DD-peptidase/beta-lactamase superfamily"/>
    <property type="match status" value="1"/>
</dbReference>
<evidence type="ECO:0000256" key="14">
    <source>
        <dbReference type="ARBA" id="ARBA00023268"/>
    </source>
</evidence>
<evidence type="ECO:0000256" key="5">
    <source>
        <dbReference type="ARBA" id="ARBA00022645"/>
    </source>
</evidence>
<evidence type="ECO:0000313" key="24">
    <source>
        <dbReference type="EMBL" id="VAX03999.1"/>
    </source>
</evidence>
<proteinExistence type="predicted"/>
<evidence type="ECO:0000259" key="23">
    <source>
        <dbReference type="Pfam" id="PF14814"/>
    </source>
</evidence>
<dbReference type="SUPFAM" id="SSF53955">
    <property type="entry name" value="Lysozyme-like"/>
    <property type="match status" value="1"/>
</dbReference>
<keyword evidence="12 20" id="KW-0472">Membrane</keyword>
<dbReference type="GO" id="GO:0004180">
    <property type="term" value="F:carboxypeptidase activity"/>
    <property type="evidence" value="ECO:0007669"/>
    <property type="project" value="UniProtKB-KW"/>
</dbReference>
<keyword evidence="5" id="KW-0121">Carboxypeptidase</keyword>
<dbReference type="GO" id="GO:0071555">
    <property type="term" value="P:cell wall organization"/>
    <property type="evidence" value="ECO:0007669"/>
    <property type="project" value="UniProtKB-KW"/>
</dbReference>
<evidence type="ECO:0000259" key="21">
    <source>
        <dbReference type="Pfam" id="PF00905"/>
    </source>
</evidence>
<dbReference type="EMBL" id="UOFU01000358">
    <property type="protein sequence ID" value="VAX03999.1"/>
    <property type="molecule type" value="Genomic_DNA"/>
</dbReference>
<keyword evidence="14" id="KW-0511">Multifunctional enzyme</keyword>
<reference evidence="24" key="1">
    <citation type="submission" date="2018-06" db="EMBL/GenBank/DDBJ databases">
        <authorList>
            <person name="Zhirakovskaya E."/>
        </authorList>
    </citation>
    <scope>NUCLEOTIDE SEQUENCE</scope>
</reference>
<keyword evidence="6" id="KW-0645">Protease</keyword>
<keyword evidence="13" id="KW-0046">Antibiotic resistance</keyword>
<feature type="domain" description="Penicillin-binding protein transpeptidase" evidence="21">
    <location>
        <begin position="432"/>
        <end position="669"/>
    </location>
</feature>
<dbReference type="InterPro" id="IPR036950">
    <property type="entry name" value="PBP_transglycosylase"/>
</dbReference>
<feature type="transmembrane region" description="Helical" evidence="20">
    <location>
        <begin position="26"/>
        <end position="47"/>
    </location>
</feature>
<keyword evidence="11" id="KW-0573">Peptidoglycan synthesis</keyword>
<keyword evidence="15" id="KW-0961">Cell wall biogenesis/degradation</keyword>
<evidence type="ECO:0000256" key="7">
    <source>
        <dbReference type="ARBA" id="ARBA00022676"/>
    </source>
</evidence>
<comment type="catalytic activity">
    <reaction evidence="18">
        <text>[GlcNAc-(1-&gt;4)-Mur2Ac(oyl-L-Ala-gamma-D-Glu-L-Lys-D-Ala-D-Ala)](n)-di-trans,octa-cis-undecaprenyl diphosphate + beta-D-GlcNAc-(1-&gt;4)-Mur2Ac(oyl-L-Ala-gamma-D-Glu-L-Lys-D-Ala-D-Ala)-di-trans,octa-cis-undecaprenyl diphosphate = [GlcNAc-(1-&gt;4)-Mur2Ac(oyl-L-Ala-gamma-D-Glu-L-Lys-D-Ala-D-Ala)](n+1)-di-trans,octa-cis-undecaprenyl diphosphate + di-trans,octa-cis-undecaprenyl diphosphate + H(+)</text>
        <dbReference type="Rhea" id="RHEA:23708"/>
        <dbReference type="Rhea" id="RHEA-COMP:9602"/>
        <dbReference type="Rhea" id="RHEA-COMP:9603"/>
        <dbReference type="ChEBI" id="CHEBI:15378"/>
        <dbReference type="ChEBI" id="CHEBI:58405"/>
        <dbReference type="ChEBI" id="CHEBI:60033"/>
        <dbReference type="ChEBI" id="CHEBI:78435"/>
        <dbReference type="EC" id="2.4.99.28"/>
    </reaction>
</comment>
<dbReference type="Pfam" id="PF14814">
    <property type="entry name" value="UB2H"/>
    <property type="match status" value="1"/>
</dbReference>
<comment type="function">
    <text evidence="1">Cell wall formation. Synthesis of cross-linked peptidoglycan from the lipid intermediates. The enzyme has a penicillin-insensitive transglycosylase N-terminal domain (formation of linear glycan strands) and a penicillin-sensitive transpeptidase C-terminal domain (cross-linking of the peptide subunits).</text>
</comment>
<protein>
    <recommendedName>
        <fullName evidence="3">Penicillin-binding protein 1B</fullName>
        <ecNumber evidence="17">2.4.99.28</ecNumber>
    </recommendedName>
    <alternativeName>
        <fullName evidence="16">Murein polymerase</fullName>
    </alternativeName>
</protein>
<dbReference type="AlphaFoldDB" id="A0A3B1ADL6"/>
<evidence type="ECO:0000256" key="17">
    <source>
        <dbReference type="ARBA" id="ARBA00044770"/>
    </source>
</evidence>
<sequence length="757" mass="84301">MARRKSPKPRRKSASRRRRPQKKRPVLRALFTVMLIGFIALLVYVAWLDSQVRQQFEGKRWALPAQVYARPLELYPGLALTVEQLQAELQRLGYREHSRPQQPGTYAWLGRSLVITTRSFDFWDGREPSRTLRVEFTRQNLSDIRRADNGDVVDLVRLDPSLIGRIYPAHKEDRVLVRLDEVPPLLIDALLTVEDRDFYQHHGVSPRAIGRALWANLRAGRTVQGGSTLTQQLVKNFFLSSERTLTRKLNEAIMALLLEWRYDKDEILEAYLNEIYLGQDGRRAIHGFGLASQFYFERPLGQLKIEQITLLVALVKGPSYYDPRRFPARASERRDLVLRLMTEQGMLDSAYAEDARGHKLGVTPRAASGVTRLPAFMDLVRRQLRRDYSDEDLRSEGLRIFTSLDPEVQQAAELALSGQLARLPGEDLQGGSVTVDVNSGEVLAVVGGRNPRFAGFNRALDAQRPIGSLVKPAIYLTALARGDYTLATLLDDGPLSLDLGGGETWQPRNFDHLSHGQVPLFQALGQSYNQATARLGLALGVPAVLDTLQALGIERELSAWPAQLLGIASLSPLEVAQMYHTLAAGGFRTPLRAIRAVLTPQGEPLQRYPLEVVQAAPALPVFLLDAALVNAVRHGTGEAAYRSLPESLIVAGKTGTTNDLRDSWFAGFSGDRLAVVWLGRDDNRPAGLTGARGALRVWADTLRRLDVQSFEPPAPLGIEWMWVDAHTGLRIAEDCSSAVRLPFAKGTAPRERVRCAD</sequence>
<evidence type="ECO:0000259" key="22">
    <source>
        <dbReference type="Pfam" id="PF00912"/>
    </source>
</evidence>
<dbReference type="InterPro" id="IPR050396">
    <property type="entry name" value="Glycosyltr_51/Transpeptidase"/>
</dbReference>
<evidence type="ECO:0000256" key="19">
    <source>
        <dbReference type="SAM" id="MobiDB-lite"/>
    </source>
</evidence>
<keyword evidence="7 24" id="KW-0328">Glycosyltransferase</keyword>
<keyword evidence="4" id="KW-1003">Cell membrane</keyword>
<accession>A0A3B1ADL6</accession>
<keyword evidence="8 24" id="KW-0808">Transferase</keyword>
<dbReference type="Pfam" id="PF00912">
    <property type="entry name" value="Transgly"/>
    <property type="match status" value="1"/>
</dbReference>
<dbReference type="GO" id="GO:0009252">
    <property type="term" value="P:peptidoglycan biosynthetic process"/>
    <property type="evidence" value="ECO:0007669"/>
    <property type="project" value="UniProtKB-KW"/>
</dbReference>
<dbReference type="InterPro" id="IPR001264">
    <property type="entry name" value="Glyco_trans_51"/>
</dbReference>
<evidence type="ECO:0000256" key="3">
    <source>
        <dbReference type="ARBA" id="ARBA00018637"/>
    </source>
</evidence>
<dbReference type="GO" id="GO:0006508">
    <property type="term" value="P:proteolysis"/>
    <property type="evidence" value="ECO:0007669"/>
    <property type="project" value="UniProtKB-KW"/>
</dbReference>
<gene>
    <name evidence="24" type="ORF">MNBD_GAMMA20-1733</name>
</gene>
<dbReference type="PIRSF" id="PIRSF002799">
    <property type="entry name" value="PBP_1b"/>
    <property type="match status" value="1"/>
</dbReference>
<dbReference type="PANTHER" id="PTHR32282:SF11">
    <property type="entry name" value="PENICILLIN-BINDING PROTEIN 1B"/>
    <property type="match status" value="1"/>
</dbReference>
<comment type="subcellular location">
    <subcellularLocation>
        <location evidence="2">Cell membrane</location>
    </subcellularLocation>
</comment>
<dbReference type="PANTHER" id="PTHR32282">
    <property type="entry name" value="BINDING PROTEIN TRANSPEPTIDASE, PUTATIVE-RELATED"/>
    <property type="match status" value="1"/>
</dbReference>
<dbReference type="Pfam" id="PF00905">
    <property type="entry name" value="Transpeptidase"/>
    <property type="match status" value="1"/>
</dbReference>
<organism evidence="24">
    <name type="scientific">hydrothermal vent metagenome</name>
    <dbReference type="NCBI Taxonomy" id="652676"/>
    <lineage>
        <taxon>unclassified sequences</taxon>
        <taxon>metagenomes</taxon>
        <taxon>ecological metagenomes</taxon>
    </lineage>
</organism>
<dbReference type="SUPFAM" id="SSF56601">
    <property type="entry name" value="beta-lactamase/transpeptidase-like"/>
    <property type="match status" value="1"/>
</dbReference>
<dbReference type="InterPro" id="IPR028166">
    <property type="entry name" value="UB2H"/>
</dbReference>
<dbReference type="GO" id="GO:0008658">
    <property type="term" value="F:penicillin binding"/>
    <property type="evidence" value="ECO:0007669"/>
    <property type="project" value="InterPro"/>
</dbReference>
<keyword evidence="9" id="KW-0378">Hydrolase</keyword>
<evidence type="ECO:0000256" key="13">
    <source>
        <dbReference type="ARBA" id="ARBA00023251"/>
    </source>
</evidence>
<evidence type="ECO:0000256" key="20">
    <source>
        <dbReference type="SAM" id="Phobius"/>
    </source>
</evidence>
<dbReference type="NCBIfam" id="TIGR02071">
    <property type="entry name" value="PBP_1b"/>
    <property type="match status" value="1"/>
</dbReference>
<feature type="domain" description="Bifunctional transglycosylase second" evidence="23">
    <location>
        <begin position="74"/>
        <end position="158"/>
    </location>
</feature>
<dbReference type="GO" id="GO:0009274">
    <property type="term" value="C:peptidoglycan-based cell wall"/>
    <property type="evidence" value="ECO:0007669"/>
    <property type="project" value="InterPro"/>
</dbReference>
<evidence type="ECO:0000256" key="9">
    <source>
        <dbReference type="ARBA" id="ARBA00022801"/>
    </source>
</evidence>
<evidence type="ECO:0000256" key="8">
    <source>
        <dbReference type="ARBA" id="ARBA00022679"/>
    </source>
</evidence>
<dbReference type="GO" id="GO:0030288">
    <property type="term" value="C:outer membrane-bounded periplasmic space"/>
    <property type="evidence" value="ECO:0007669"/>
    <property type="project" value="TreeGrafter"/>
</dbReference>
<evidence type="ECO:0000256" key="1">
    <source>
        <dbReference type="ARBA" id="ARBA00002624"/>
    </source>
</evidence>
<evidence type="ECO:0000256" key="10">
    <source>
        <dbReference type="ARBA" id="ARBA00022960"/>
    </source>
</evidence>
<dbReference type="InterPro" id="IPR001460">
    <property type="entry name" value="PCN-bd_Tpept"/>
</dbReference>
<keyword evidence="20" id="KW-1133">Transmembrane helix</keyword>
<evidence type="ECO:0000256" key="15">
    <source>
        <dbReference type="ARBA" id="ARBA00023316"/>
    </source>
</evidence>
<evidence type="ECO:0000256" key="4">
    <source>
        <dbReference type="ARBA" id="ARBA00022475"/>
    </source>
</evidence>
<dbReference type="Gene3D" id="1.10.3810.10">
    <property type="entry name" value="Biosynthetic peptidoglycan transglycosylase-like"/>
    <property type="match status" value="1"/>
</dbReference>
<evidence type="ECO:0000256" key="18">
    <source>
        <dbReference type="ARBA" id="ARBA00049902"/>
    </source>
</evidence>
<dbReference type="Gene3D" id="3.30.2060.10">
    <property type="entry name" value="Penicillin-binding protein 1b domain"/>
    <property type="match status" value="1"/>
</dbReference>
<keyword evidence="20" id="KW-0812">Transmembrane</keyword>
<evidence type="ECO:0000256" key="2">
    <source>
        <dbReference type="ARBA" id="ARBA00004236"/>
    </source>
</evidence>
<evidence type="ECO:0000256" key="11">
    <source>
        <dbReference type="ARBA" id="ARBA00022984"/>
    </source>
</evidence>
<dbReference type="EC" id="2.4.99.28" evidence="17"/>
<name>A0A3B1ADL6_9ZZZZ</name>
<dbReference type="InterPro" id="IPR012338">
    <property type="entry name" value="Beta-lactam/transpept-like"/>
</dbReference>
<dbReference type="GO" id="GO:0046677">
    <property type="term" value="P:response to antibiotic"/>
    <property type="evidence" value="ECO:0007669"/>
    <property type="project" value="UniProtKB-KW"/>
</dbReference>
<keyword evidence="10" id="KW-0133">Cell shape</keyword>
<evidence type="ECO:0000256" key="6">
    <source>
        <dbReference type="ARBA" id="ARBA00022670"/>
    </source>
</evidence>
<dbReference type="InterPro" id="IPR023346">
    <property type="entry name" value="Lysozyme-like_dom_sf"/>
</dbReference>
<feature type="domain" description="Glycosyl transferase family 51" evidence="22">
    <location>
        <begin position="164"/>
        <end position="341"/>
    </location>
</feature>
<dbReference type="InterPro" id="IPR011813">
    <property type="entry name" value="PBP_1b"/>
</dbReference>
<dbReference type="GO" id="GO:0008955">
    <property type="term" value="F:peptidoglycan glycosyltransferase activity"/>
    <property type="evidence" value="ECO:0007669"/>
    <property type="project" value="UniProtKB-EC"/>
</dbReference>
<dbReference type="GO" id="GO:0005886">
    <property type="term" value="C:plasma membrane"/>
    <property type="evidence" value="ECO:0007669"/>
    <property type="project" value="UniProtKB-SubCell"/>
</dbReference>
<evidence type="ECO:0000256" key="16">
    <source>
        <dbReference type="ARBA" id="ARBA00032454"/>
    </source>
</evidence>